<dbReference type="SUPFAM" id="SSF48113">
    <property type="entry name" value="Heme-dependent peroxidases"/>
    <property type="match status" value="1"/>
</dbReference>
<dbReference type="InterPro" id="IPR019791">
    <property type="entry name" value="Haem_peroxidase_animal"/>
</dbReference>
<dbReference type="AlphaFoldDB" id="A0A0M3ILG4"/>
<dbReference type="InterPro" id="IPR010255">
    <property type="entry name" value="Haem_peroxidase_sf"/>
</dbReference>
<feature type="signal peptide" evidence="3">
    <location>
        <begin position="1"/>
        <end position="24"/>
    </location>
</feature>
<proteinExistence type="predicted"/>
<keyword evidence="4" id="KW-1185">Reference proteome</keyword>
<evidence type="ECO:0000256" key="3">
    <source>
        <dbReference type="SAM" id="SignalP"/>
    </source>
</evidence>
<accession>A0A0M3ILG4</accession>
<protein>
    <submittedName>
        <fullName evidence="5">Peroxidase</fullName>
    </submittedName>
</protein>
<reference evidence="5" key="1">
    <citation type="submission" date="2017-02" db="UniProtKB">
        <authorList>
            <consortium name="WormBaseParasite"/>
        </authorList>
    </citation>
    <scope>IDENTIFICATION</scope>
</reference>
<keyword evidence="2" id="KW-0479">Metal-binding</keyword>
<dbReference type="GO" id="GO:0004601">
    <property type="term" value="F:peroxidase activity"/>
    <property type="evidence" value="ECO:0007669"/>
    <property type="project" value="UniProtKB-KW"/>
</dbReference>
<feature type="chain" id="PRO_5005657058" evidence="3">
    <location>
        <begin position="25"/>
        <end position="311"/>
    </location>
</feature>
<feature type="binding site" description="axial binding residue" evidence="2">
    <location>
        <position position="56"/>
    </location>
    <ligand>
        <name>heme b</name>
        <dbReference type="ChEBI" id="CHEBI:60344"/>
    </ligand>
    <ligandPart>
        <name>Fe</name>
        <dbReference type="ChEBI" id="CHEBI:18248"/>
    </ligandPart>
</feature>
<keyword evidence="2" id="KW-0349">Heme</keyword>
<keyword evidence="1" id="KW-0575">Peroxidase</keyword>
<evidence type="ECO:0000256" key="1">
    <source>
        <dbReference type="ARBA" id="ARBA00022559"/>
    </source>
</evidence>
<dbReference type="WBParaSite" id="ALUE_0001959201-mRNA-1">
    <property type="protein sequence ID" value="ALUE_0001959201-mRNA-1"/>
    <property type="gene ID" value="ALUE_0001959201"/>
</dbReference>
<organism evidence="4 5">
    <name type="scientific">Ascaris lumbricoides</name>
    <name type="common">Giant roundworm</name>
    <dbReference type="NCBI Taxonomy" id="6252"/>
    <lineage>
        <taxon>Eukaryota</taxon>
        <taxon>Metazoa</taxon>
        <taxon>Ecdysozoa</taxon>
        <taxon>Nematoda</taxon>
        <taxon>Chromadorea</taxon>
        <taxon>Rhabditida</taxon>
        <taxon>Spirurina</taxon>
        <taxon>Ascaridomorpha</taxon>
        <taxon>Ascaridoidea</taxon>
        <taxon>Ascarididae</taxon>
        <taxon>Ascaris</taxon>
    </lineage>
</organism>
<keyword evidence="3" id="KW-0732">Signal</keyword>
<evidence type="ECO:0000313" key="5">
    <source>
        <dbReference type="WBParaSite" id="ALUE_0001959201-mRNA-1"/>
    </source>
</evidence>
<dbReference type="GO" id="GO:0020037">
    <property type="term" value="F:heme binding"/>
    <property type="evidence" value="ECO:0007669"/>
    <property type="project" value="InterPro"/>
</dbReference>
<dbReference type="Gene3D" id="1.10.640.10">
    <property type="entry name" value="Haem peroxidase domain superfamily, animal type"/>
    <property type="match status" value="1"/>
</dbReference>
<dbReference type="PANTHER" id="PTHR11475">
    <property type="entry name" value="OXIDASE/PEROXIDASE"/>
    <property type="match status" value="1"/>
</dbReference>
<keyword evidence="2" id="KW-0408">Iron</keyword>
<dbReference type="GO" id="GO:0046872">
    <property type="term" value="F:metal ion binding"/>
    <property type="evidence" value="ECO:0007669"/>
    <property type="project" value="UniProtKB-KW"/>
</dbReference>
<dbReference type="Pfam" id="PF03098">
    <property type="entry name" value="An_peroxidase"/>
    <property type="match status" value="1"/>
</dbReference>
<evidence type="ECO:0000256" key="2">
    <source>
        <dbReference type="PIRSR" id="PIRSR619791-2"/>
    </source>
</evidence>
<dbReference type="InterPro" id="IPR037120">
    <property type="entry name" value="Haem_peroxidase_sf_animal"/>
</dbReference>
<dbReference type="GO" id="GO:0006979">
    <property type="term" value="P:response to oxidative stress"/>
    <property type="evidence" value="ECO:0007669"/>
    <property type="project" value="InterPro"/>
</dbReference>
<evidence type="ECO:0000313" key="4">
    <source>
        <dbReference type="Proteomes" id="UP000036681"/>
    </source>
</evidence>
<dbReference type="PANTHER" id="PTHR11475:SF144">
    <property type="entry name" value="NAD(P)H OXIDASE (H2O2-FORMING)"/>
    <property type="match status" value="1"/>
</dbReference>
<keyword evidence="1" id="KW-0560">Oxidoreductase</keyword>
<dbReference type="Proteomes" id="UP000036681">
    <property type="component" value="Unplaced"/>
</dbReference>
<dbReference type="PROSITE" id="PS50292">
    <property type="entry name" value="PEROXIDASE_3"/>
    <property type="match status" value="1"/>
</dbReference>
<sequence>GARRWVIATLQKITLYDFLPAVLADNNAVPPYTTYHPYVPPGISHAFATAAFRFPHSIVPPALLFRKRNNGTCEFRNEVPPALLFRKRNNGTCEFRNEVGGYPALRLCQNWWNAQDIVQEYSVDEIVLGMASQIAEGEDIIVVEDLRDFVFGPMHFTRLDVVASSIMRGRDNGLPPYNELRKSFNLPTKNWTTINPLLYEKNPKMFIELAALYKGDISQLDAYVGGMLETNGEGPGELFGAVILDQFLRLRNGDRFWFENTQNGFFTNDEIERIRSITLRDIIRETTSIDDAELQQDVCLNYLNDQAALYI</sequence>
<name>A0A0M3ILG4_ASCLU</name>